<organism evidence="2 3">
    <name type="scientific">Chrysophaeum taylorii</name>
    <dbReference type="NCBI Taxonomy" id="2483200"/>
    <lineage>
        <taxon>Eukaryota</taxon>
        <taxon>Sar</taxon>
        <taxon>Stramenopiles</taxon>
        <taxon>Ochrophyta</taxon>
        <taxon>Pelagophyceae</taxon>
        <taxon>Pelagomonadales</taxon>
        <taxon>Pelagomonadaceae</taxon>
        <taxon>Chrysophaeum</taxon>
    </lineage>
</organism>
<evidence type="ECO:0008006" key="4">
    <source>
        <dbReference type="Google" id="ProtNLM"/>
    </source>
</evidence>
<keyword evidence="3" id="KW-1185">Reference proteome</keyword>
<keyword evidence="1" id="KW-1133">Transmembrane helix</keyword>
<feature type="transmembrane region" description="Helical" evidence="1">
    <location>
        <begin position="138"/>
        <end position="158"/>
    </location>
</feature>
<dbReference type="Proteomes" id="UP001230188">
    <property type="component" value="Unassembled WGS sequence"/>
</dbReference>
<feature type="transmembrane region" description="Helical" evidence="1">
    <location>
        <begin position="101"/>
        <end position="126"/>
    </location>
</feature>
<name>A0AAD7UMU7_9STRA</name>
<proteinExistence type="predicted"/>
<dbReference type="EMBL" id="JAQMWT010000099">
    <property type="protein sequence ID" value="KAJ8610610.1"/>
    <property type="molecule type" value="Genomic_DNA"/>
</dbReference>
<feature type="transmembrane region" description="Helical" evidence="1">
    <location>
        <begin position="197"/>
        <end position="223"/>
    </location>
</feature>
<evidence type="ECO:0000256" key="1">
    <source>
        <dbReference type="SAM" id="Phobius"/>
    </source>
</evidence>
<keyword evidence="1" id="KW-0812">Transmembrane</keyword>
<dbReference type="AlphaFoldDB" id="A0AAD7UMU7"/>
<evidence type="ECO:0000313" key="2">
    <source>
        <dbReference type="EMBL" id="KAJ8610610.1"/>
    </source>
</evidence>
<feature type="transmembrane region" description="Helical" evidence="1">
    <location>
        <begin position="40"/>
        <end position="58"/>
    </location>
</feature>
<evidence type="ECO:0000313" key="3">
    <source>
        <dbReference type="Proteomes" id="UP001230188"/>
    </source>
</evidence>
<protein>
    <recommendedName>
        <fullName evidence="4">Transmembrane protein</fullName>
    </recommendedName>
</protein>
<comment type="caution">
    <text evidence="2">The sequence shown here is derived from an EMBL/GenBank/DDBJ whole genome shotgun (WGS) entry which is preliminary data.</text>
</comment>
<keyword evidence="1" id="KW-0472">Membrane</keyword>
<gene>
    <name evidence="2" type="ORF">CTAYLR_007157</name>
</gene>
<accession>A0AAD7UMU7</accession>
<reference evidence="2" key="1">
    <citation type="submission" date="2023-01" db="EMBL/GenBank/DDBJ databases">
        <title>Metagenome sequencing of chrysophaentin producing Chrysophaeum taylorii.</title>
        <authorList>
            <person name="Davison J."/>
            <person name="Bewley C."/>
        </authorList>
    </citation>
    <scope>NUCLEOTIDE SEQUENCE</scope>
    <source>
        <strain evidence="2">NIES-1699</strain>
    </source>
</reference>
<sequence length="243" mass="27109">MSAAVKGEEKTEPVEITTEHATEKGVGHGKYNMSDHLKTLLVVISLMLVMAVVILSGVERASMLGADGMACNAAKEGKCQRSEPWQWGLTTSFGFVYSYRLLSSGVMAIMFLMFALFLALALHLSYGMTRKWMPIHNITTIILYGCIYIGLLYFMFALEAMVHIKYPSYKPTTFWEPGDTETIDNPHNPPYERFLRVVSWFTFCFALVTFGLFGAGSLIPFALPKRSFSPTTTEEPASHSDEA</sequence>